<dbReference type="EMBL" id="JADWYS010000001">
    <property type="protein sequence ID" value="MBG9387288.1"/>
    <property type="molecule type" value="Genomic_DNA"/>
</dbReference>
<organism evidence="10 11">
    <name type="scientific">Caenimonas aquaedulcis</name>
    <dbReference type="NCBI Taxonomy" id="2793270"/>
    <lineage>
        <taxon>Bacteria</taxon>
        <taxon>Pseudomonadati</taxon>
        <taxon>Pseudomonadota</taxon>
        <taxon>Betaproteobacteria</taxon>
        <taxon>Burkholderiales</taxon>
        <taxon>Comamonadaceae</taxon>
        <taxon>Caenimonas</taxon>
    </lineage>
</organism>
<feature type="binding site" evidence="8">
    <location>
        <position position="105"/>
    </location>
    <ligand>
        <name>Mg(2+)</name>
        <dbReference type="ChEBI" id="CHEBI:18420"/>
    </ligand>
</feature>
<accession>A0A931MFH3</accession>
<dbReference type="Pfam" id="PF01850">
    <property type="entry name" value="PIN"/>
    <property type="match status" value="1"/>
</dbReference>
<evidence type="ECO:0000256" key="8">
    <source>
        <dbReference type="HAMAP-Rule" id="MF_00265"/>
    </source>
</evidence>
<reference evidence="10" key="1">
    <citation type="submission" date="2020-11" db="EMBL/GenBank/DDBJ databases">
        <title>Bacterial whole genome sequence for Caenimonas sp. DR4.4.</title>
        <authorList>
            <person name="Le V."/>
            <person name="Ko S.-R."/>
            <person name="Ahn C.-Y."/>
            <person name="Oh H.-M."/>
        </authorList>
    </citation>
    <scope>NUCLEOTIDE SEQUENCE</scope>
    <source>
        <strain evidence="10">DR4.4</strain>
    </source>
</reference>
<dbReference type="EC" id="3.1.-.-" evidence="8"/>
<sequence>MAARWLLDTCVVSELAKPVPDARLREWLSAHVNGCRLAAVTLGEIAFGIESLPHGARRNGLQRWAGELQQRFSSRTLVTDEPVWTTFGRLKASLRMIGRPQDDLDILMAATATVHGLGLVTRNTRHFSDTGVALINPWEPAH</sequence>
<dbReference type="PANTHER" id="PTHR33653">
    <property type="entry name" value="RIBONUCLEASE VAPC2"/>
    <property type="match status" value="1"/>
</dbReference>
<dbReference type="InterPro" id="IPR022907">
    <property type="entry name" value="VapC_family"/>
</dbReference>
<comment type="cofactor">
    <cofactor evidence="1 8">
        <name>Mg(2+)</name>
        <dbReference type="ChEBI" id="CHEBI:18420"/>
    </cofactor>
</comment>
<keyword evidence="4 8" id="KW-0479">Metal-binding</keyword>
<dbReference type="GO" id="GO:0016787">
    <property type="term" value="F:hydrolase activity"/>
    <property type="evidence" value="ECO:0007669"/>
    <property type="project" value="UniProtKB-KW"/>
</dbReference>
<dbReference type="AlphaFoldDB" id="A0A931MFH3"/>
<dbReference type="InterPro" id="IPR002716">
    <property type="entry name" value="PIN_dom"/>
</dbReference>
<evidence type="ECO:0000313" key="11">
    <source>
        <dbReference type="Proteomes" id="UP000651050"/>
    </source>
</evidence>
<dbReference type="GO" id="GO:0000287">
    <property type="term" value="F:magnesium ion binding"/>
    <property type="evidence" value="ECO:0007669"/>
    <property type="project" value="UniProtKB-UniRule"/>
</dbReference>
<feature type="domain" description="PIN" evidence="9">
    <location>
        <begin position="6"/>
        <end position="130"/>
    </location>
</feature>
<dbReference type="HAMAP" id="MF_00265">
    <property type="entry name" value="VapC_Nob1"/>
    <property type="match status" value="1"/>
</dbReference>
<keyword evidence="8" id="KW-0800">Toxin</keyword>
<dbReference type="Gene3D" id="3.40.50.1010">
    <property type="entry name" value="5'-nuclease"/>
    <property type="match status" value="1"/>
</dbReference>
<dbReference type="GO" id="GO:0004540">
    <property type="term" value="F:RNA nuclease activity"/>
    <property type="evidence" value="ECO:0007669"/>
    <property type="project" value="InterPro"/>
</dbReference>
<evidence type="ECO:0000256" key="7">
    <source>
        <dbReference type="ARBA" id="ARBA00038093"/>
    </source>
</evidence>
<keyword evidence="2 8" id="KW-1277">Toxin-antitoxin system</keyword>
<protein>
    <recommendedName>
        <fullName evidence="8">Ribonuclease VapC</fullName>
        <shortName evidence="8">RNase VapC</shortName>
        <ecNumber evidence="8">3.1.-.-</ecNumber>
    </recommendedName>
    <alternativeName>
        <fullName evidence="8">Toxin VapC</fullName>
    </alternativeName>
</protein>
<keyword evidence="5 8" id="KW-0378">Hydrolase</keyword>
<keyword evidence="6 8" id="KW-0460">Magnesium</keyword>
<dbReference type="InterPro" id="IPR029060">
    <property type="entry name" value="PIN-like_dom_sf"/>
</dbReference>
<evidence type="ECO:0000256" key="4">
    <source>
        <dbReference type="ARBA" id="ARBA00022723"/>
    </source>
</evidence>
<dbReference type="PANTHER" id="PTHR33653:SF1">
    <property type="entry name" value="RIBONUCLEASE VAPC2"/>
    <property type="match status" value="1"/>
</dbReference>
<proteinExistence type="inferred from homology"/>
<keyword evidence="11" id="KW-1185">Reference proteome</keyword>
<feature type="binding site" evidence="8">
    <location>
        <position position="8"/>
    </location>
    <ligand>
        <name>Mg(2+)</name>
        <dbReference type="ChEBI" id="CHEBI:18420"/>
    </ligand>
</feature>
<dbReference type="RefSeq" id="WP_196985223.1">
    <property type="nucleotide sequence ID" value="NZ_JADWYS010000001.1"/>
</dbReference>
<comment type="function">
    <text evidence="8">Toxic component of a toxin-antitoxin (TA) system. An RNase.</text>
</comment>
<evidence type="ECO:0000256" key="5">
    <source>
        <dbReference type="ARBA" id="ARBA00022801"/>
    </source>
</evidence>
<evidence type="ECO:0000256" key="1">
    <source>
        <dbReference type="ARBA" id="ARBA00001946"/>
    </source>
</evidence>
<name>A0A931MFH3_9BURK</name>
<evidence type="ECO:0000256" key="2">
    <source>
        <dbReference type="ARBA" id="ARBA00022649"/>
    </source>
</evidence>
<comment type="caution">
    <text evidence="10">The sequence shown here is derived from an EMBL/GenBank/DDBJ whole genome shotgun (WGS) entry which is preliminary data.</text>
</comment>
<dbReference type="SUPFAM" id="SSF88723">
    <property type="entry name" value="PIN domain-like"/>
    <property type="match status" value="1"/>
</dbReference>
<evidence type="ECO:0000259" key="9">
    <source>
        <dbReference type="Pfam" id="PF01850"/>
    </source>
</evidence>
<comment type="similarity">
    <text evidence="7 8">Belongs to the PINc/VapC protein family.</text>
</comment>
<gene>
    <name evidence="8" type="primary">vapC</name>
    <name evidence="10" type="ORF">I5803_04600</name>
</gene>
<evidence type="ECO:0000313" key="10">
    <source>
        <dbReference type="EMBL" id="MBG9387288.1"/>
    </source>
</evidence>
<evidence type="ECO:0000256" key="6">
    <source>
        <dbReference type="ARBA" id="ARBA00022842"/>
    </source>
</evidence>
<evidence type="ECO:0000256" key="3">
    <source>
        <dbReference type="ARBA" id="ARBA00022722"/>
    </source>
</evidence>
<dbReference type="Proteomes" id="UP000651050">
    <property type="component" value="Unassembled WGS sequence"/>
</dbReference>
<dbReference type="GO" id="GO:0090729">
    <property type="term" value="F:toxin activity"/>
    <property type="evidence" value="ECO:0007669"/>
    <property type="project" value="UniProtKB-KW"/>
</dbReference>
<dbReference type="CDD" id="cd18746">
    <property type="entry name" value="PIN_VapC4-5_FitB-like"/>
    <property type="match status" value="1"/>
</dbReference>
<keyword evidence="3 8" id="KW-0540">Nuclease</keyword>
<dbReference type="InterPro" id="IPR050556">
    <property type="entry name" value="Type_II_TA_system_RNase"/>
</dbReference>